<reference evidence="2" key="1">
    <citation type="submission" date="2021-01" db="EMBL/GenBank/DDBJ databases">
        <title>Whole genome shotgun sequence of Actinoplanes cyaneus NBRC 14990.</title>
        <authorList>
            <person name="Komaki H."/>
            <person name="Tamura T."/>
        </authorList>
    </citation>
    <scope>NUCLEOTIDE SEQUENCE</scope>
    <source>
        <strain evidence="2">NBRC 14990</strain>
    </source>
</reference>
<dbReference type="RefSeq" id="WP_425548271.1">
    <property type="nucleotide sequence ID" value="NZ_BAAAUC010000085.1"/>
</dbReference>
<gene>
    <name evidence="2" type="ORF">Acy02nite_88680</name>
</gene>
<proteinExistence type="predicted"/>
<evidence type="ECO:0008006" key="4">
    <source>
        <dbReference type="Google" id="ProtNLM"/>
    </source>
</evidence>
<dbReference type="Proteomes" id="UP000619479">
    <property type="component" value="Unassembled WGS sequence"/>
</dbReference>
<keyword evidence="3" id="KW-1185">Reference proteome</keyword>
<evidence type="ECO:0000313" key="2">
    <source>
        <dbReference type="EMBL" id="GID70987.1"/>
    </source>
</evidence>
<dbReference type="EMBL" id="BOMH01000092">
    <property type="protein sequence ID" value="GID70987.1"/>
    <property type="molecule type" value="Genomic_DNA"/>
</dbReference>
<feature type="region of interest" description="Disordered" evidence="1">
    <location>
        <begin position="1"/>
        <end position="26"/>
    </location>
</feature>
<name>A0A919M9L6_9ACTN</name>
<sequence length="347" mass="37975">MVGSSEASASWATLRATRSNPPAAAAEDRARRATYVSALEQAEQLFKAASVVGPATAPVLLYYGLSQAGRAVIAAASSVRDDWRLTGHGIKLGNLTSSLPSIPVYADGARGSFFRLSEVLESPTWGKSHAIGLSQLWDALPEAAEWPIQDDTDRRPAHRLEYHRYEQQHPLLSMAVCNLPPRLTQSAFPGVDLRTYLSSYPTLGAYEYVKASSNPDSPPDFLLYQNGHAELNVNVVVDGGGQTTEARRRALFQQIGSRHGTAYEDFYLVPAIGNNNRPMHPLMTWWAVLYTLSMLARYQPAEWSEYVDVDRSSFAVSIEQILSAALVVVPELIAVTIGDVREQAPTS</sequence>
<comment type="caution">
    <text evidence="2">The sequence shown here is derived from an EMBL/GenBank/DDBJ whole genome shotgun (WGS) entry which is preliminary data.</text>
</comment>
<dbReference type="InterPro" id="IPR026988">
    <property type="entry name" value="YaaC-like"/>
</dbReference>
<evidence type="ECO:0000313" key="3">
    <source>
        <dbReference type="Proteomes" id="UP000619479"/>
    </source>
</evidence>
<accession>A0A919M9L6</accession>
<organism evidence="2 3">
    <name type="scientific">Actinoplanes cyaneus</name>
    <dbReference type="NCBI Taxonomy" id="52696"/>
    <lineage>
        <taxon>Bacteria</taxon>
        <taxon>Bacillati</taxon>
        <taxon>Actinomycetota</taxon>
        <taxon>Actinomycetes</taxon>
        <taxon>Micromonosporales</taxon>
        <taxon>Micromonosporaceae</taxon>
        <taxon>Actinoplanes</taxon>
    </lineage>
</organism>
<protein>
    <recommendedName>
        <fullName evidence="4">YaaC</fullName>
    </recommendedName>
</protein>
<evidence type="ECO:0000256" key="1">
    <source>
        <dbReference type="SAM" id="MobiDB-lite"/>
    </source>
</evidence>
<dbReference type="Pfam" id="PF14175">
    <property type="entry name" value="YaaC"/>
    <property type="match status" value="1"/>
</dbReference>
<feature type="compositionally biased region" description="Polar residues" evidence="1">
    <location>
        <begin position="1"/>
        <end position="20"/>
    </location>
</feature>
<dbReference type="AlphaFoldDB" id="A0A919M9L6"/>